<dbReference type="EMBL" id="PUUG01000056">
    <property type="protein sequence ID" value="PQP79434.1"/>
    <property type="molecule type" value="Genomic_DNA"/>
</dbReference>
<dbReference type="FunFam" id="3.40.640.10:FF:000001">
    <property type="entry name" value="Serine hydroxymethyltransferase"/>
    <property type="match status" value="1"/>
</dbReference>
<comment type="subcellular location">
    <subcellularLocation>
        <location evidence="2 10">Cytoplasm</location>
    </subcellularLocation>
</comment>
<dbReference type="PROSITE" id="PS00096">
    <property type="entry name" value="SHMT"/>
    <property type="match status" value="1"/>
</dbReference>
<dbReference type="GO" id="GO:0005829">
    <property type="term" value="C:cytosol"/>
    <property type="evidence" value="ECO:0007669"/>
    <property type="project" value="TreeGrafter"/>
</dbReference>
<proteinExistence type="inferred from homology"/>
<comment type="function">
    <text evidence="9">Catalyzes the reversible interconversion of serine and glycine with tetrahydrofolate (THF) serving as the one-carbon carrier. This reaction serves as the major source of one-carbon groups required for the biosynthesis of purines, thymidylate, methionine, and other important biomolecules. Also exhibits THF-independent aldolase activity toward beta-hydroxyamino acids, producing glycine and aldehydes, via a retro-aldol mechanism. Thus, is able to catalyze the cleavage of L-allo-threonine.</text>
</comment>
<evidence type="ECO:0000256" key="2">
    <source>
        <dbReference type="ARBA" id="ARBA00004496"/>
    </source>
</evidence>
<dbReference type="GO" id="GO:0019264">
    <property type="term" value="P:glycine biosynthetic process from serine"/>
    <property type="evidence" value="ECO:0007669"/>
    <property type="project" value="UniProtKB-UniRule"/>
</dbReference>
<feature type="modified residue" description="N6-(pyridoxal phosphate)lysine" evidence="10 11">
    <location>
        <position position="227"/>
    </location>
</feature>
<feature type="domain" description="Serine hydroxymethyltransferase-like" evidence="12">
    <location>
        <begin position="4"/>
        <end position="383"/>
    </location>
</feature>
<reference evidence="13 14" key="1">
    <citation type="submission" date="2018-02" db="EMBL/GenBank/DDBJ databases">
        <title>Metagenomics reveals mixed infection of spiroplasma and phytoplasma in chicory.</title>
        <authorList>
            <person name="Polano C."/>
            <person name="Moruzzi S."/>
            <person name="Ermacora P."/>
            <person name="Ferrini F."/>
            <person name="Martini M."/>
            <person name="Firrao G."/>
        </authorList>
    </citation>
    <scope>NUCLEOTIDE SEQUENCE [LARGE SCALE GENOMIC DNA]</scope>
    <source>
        <strain evidence="13 14">ChiP</strain>
    </source>
</reference>
<dbReference type="HAMAP" id="MF_00051">
    <property type="entry name" value="SHMT"/>
    <property type="match status" value="1"/>
</dbReference>
<comment type="caution">
    <text evidence="13">The sequence shown here is derived from an EMBL/GenBank/DDBJ whole genome shotgun (WGS) entry which is preliminary data.</text>
</comment>
<dbReference type="EC" id="2.1.2.1" evidence="10"/>
<dbReference type="NCBIfam" id="NF000586">
    <property type="entry name" value="PRK00011.1"/>
    <property type="match status" value="1"/>
</dbReference>
<feature type="binding site" evidence="10">
    <location>
        <position position="242"/>
    </location>
    <ligand>
        <name>(6S)-5,6,7,8-tetrahydrofolate</name>
        <dbReference type="ChEBI" id="CHEBI:57453"/>
    </ligand>
</feature>
<dbReference type="Gene3D" id="3.40.640.10">
    <property type="entry name" value="Type I PLP-dependent aspartate aminotransferase-like (Major domain)"/>
    <property type="match status" value="1"/>
</dbReference>
<evidence type="ECO:0000313" key="14">
    <source>
        <dbReference type="Proteomes" id="UP000238672"/>
    </source>
</evidence>
<dbReference type="GO" id="GO:0030170">
    <property type="term" value="F:pyridoxal phosphate binding"/>
    <property type="evidence" value="ECO:0007669"/>
    <property type="project" value="UniProtKB-UniRule"/>
</dbReference>
<dbReference type="GO" id="GO:0035999">
    <property type="term" value="P:tetrahydrofolate interconversion"/>
    <property type="evidence" value="ECO:0007669"/>
    <property type="project" value="UniProtKB-UniRule"/>
</dbReference>
<dbReference type="InterPro" id="IPR015422">
    <property type="entry name" value="PyrdxlP-dep_Trfase_small"/>
</dbReference>
<dbReference type="CDD" id="cd00378">
    <property type="entry name" value="SHMT"/>
    <property type="match status" value="1"/>
</dbReference>
<dbReference type="UniPathway" id="UPA00193"/>
<comment type="catalytic activity">
    <reaction evidence="10">
        <text>(6R)-5,10-methylene-5,6,7,8-tetrahydrofolate + glycine + H2O = (6S)-5,6,7,8-tetrahydrofolate + L-serine</text>
        <dbReference type="Rhea" id="RHEA:15481"/>
        <dbReference type="ChEBI" id="CHEBI:15377"/>
        <dbReference type="ChEBI" id="CHEBI:15636"/>
        <dbReference type="ChEBI" id="CHEBI:33384"/>
        <dbReference type="ChEBI" id="CHEBI:57305"/>
        <dbReference type="ChEBI" id="CHEBI:57453"/>
        <dbReference type="EC" id="2.1.2.1"/>
    </reaction>
</comment>
<dbReference type="GO" id="GO:0032259">
    <property type="term" value="P:methylation"/>
    <property type="evidence" value="ECO:0007669"/>
    <property type="project" value="UniProtKB-KW"/>
</dbReference>
<sequence>MKSLKKNDFEIYELILKEKERTKKSLNLIASENFVSSAVLEAQGSELTNKYAEGYPQKRYYNGCQNFDSIENIAIERAKNLFKVQFVNVQPHSGSQANMSVFQALLEPNDIILGMSLKAGGHLTHGSKVSFSGKFFKSYSYGVLPDKEVIDYEEVRRITLEIKPKLIIAGASSYSRIIDFTAFRKIADEVNAYLMVDIAHIAGLVACGLHPCPFLSGADVVTSTTHKTLRGPRGGIILSNNEEIMKKINQSVFPGIQGGPLMHVIAAKAVAFKEALREDFYIYQQQVLKNAKILANTLKDLGYRIVSEKTENHLLMVDLKKKHPHLNGKIASDVLQKVNIIVNKNAIPFEKENIFYCSGIRLGSPAMTTKGLIEKDFREIAFLINEALNNYQNEEILKNVLKKVKILVKKFKN</sequence>
<evidence type="ECO:0000256" key="5">
    <source>
        <dbReference type="ARBA" id="ARBA00022490"/>
    </source>
</evidence>
<comment type="caution">
    <text evidence="10">Lacks conserved residue(s) required for the propagation of feature annotation.</text>
</comment>
<feature type="binding site" evidence="10">
    <location>
        <position position="117"/>
    </location>
    <ligand>
        <name>(6S)-5,6,7,8-tetrahydrofolate</name>
        <dbReference type="ChEBI" id="CHEBI:57453"/>
    </ligand>
</feature>
<dbReference type="InterPro" id="IPR015421">
    <property type="entry name" value="PyrdxlP-dep_Trfase_major"/>
</dbReference>
<evidence type="ECO:0000256" key="8">
    <source>
        <dbReference type="ARBA" id="ARBA00022898"/>
    </source>
</evidence>
<feature type="binding site" evidence="10">
    <location>
        <begin position="121"/>
        <end position="123"/>
    </location>
    <ligand>
        <name>(6S)-5,6,7,8-tetrahydrofolate</name>
        <dbReference type="ChEBI" id="CHEBI:57453"/>
    </ligand>
</feature>
<evidence type="ECO:0000256" key="7">
    <source>
        <dbReference type="ARBA" id="ARBA00022679"/>
    </source>
</evidence>
<evidence type="ECO:0000256" key="4">
    <source>
        <dbReference type="ARBA" id="ARBA00011738"/>
    </source>
</evidence>
<comment type="subunit">
    <text evidence="4 10">Homodimer.</text>
</comment>
<keyword evidence="10" id="KW-0028">Amino-acid biosynthesis</keyword>
<evidence type="ECO:0000256" key="9">
    <source>
        <dbReference type="ARBA" id="ARBA00054606"/>
    </source>
</evidence>
<dbReference type="InterPro" id="IPR001085">
    <property type="entry name" value="Ser_HO-MeTrfase"/>
</dbReference>
<accession>A0A2S8NTU9</accession>
<dbReference type="PIRSF" id="PIRSF000412">
    <property type="entry name" value="SHMT"/>
    <property type="match status" value="1"/>
</dbReference>
<dbReference type="InterPro" id="IPR015424">
    <property type="entry name" value="PyrdxlP-dep_Trfase"/>
</dbReference>
<dbReference type="GO" id="GO:0004372">
    <property type="term" value="F:glycine hydroxymethyltransferase activity"/>
    <property type="evidence" value="ECO:0007669"/>
    <property type="project" value="UniProtKB-UniRule"/>
</dbReference>
<dbReference type="PANTHER" id="PTHR11680">
    <property type="entry name" value="SERINE HYDROXYMETHYLTRANSFERASE"/>
    <property type="match status" value="1"/>
</dbReference>
<dbReference type="Pfam" id="PF00464">
    <property type="entry name" value="SHMT"/>
    <property type="match status" value="1"/>
</dbReference>
<keyword evidence="8 10" id="KW-0663">Pyridoxal phosphate</keyword>
<comment type="similarity">
    <text evidence="3 10">Belongs to the SHMT family.</text>
</comment>
<organism evidence="13 14">
    <name type="scientific">Candidatus Phytoplasma phoenicium</name>
    <dbReference type="NCBI Taxonomy" id="198422"/>
    <lineage>
        <taxon>Bacteria</taxon>
        <taxon>Bacillati</taxon>
        <taxon>Mycoplasmatota</taxon>
        <taxon>Mollicutes</taxon>
        <taxon>Acholeplasmatales</taxon>
        <taxon>Acholeplasmataceae</taxon>
        <taxon>Candidatus Phytoplasma</taxon>
        <taxon>16SrIX (Pigeon pea witches'-broom group)</taxon>
    </lineage>
</organism>
<evidence type="ECO:0000259" key="12">
    <source>
        <dbReference type="Pfam" id="PF00464"/>
    </source>
</evidence>
<protein>
    <recommendedName>
        <fullName evidence="10">Serine hydroxymethyltransferase</fullName>
        <shortName evidence="10">SHMT</shortName>
        <shortName evidence="10">Serine methylase</shortName>
        <ecNumber evidence="10">2.1.2.1</ecNumber>
    </recommendedName>
</protein>
<keyword evidence="7 10" id="KW-0808">Transferase</keyword>
<comment type="pathway">
    <text evidence="10">Amino-acid biosynthesis; glycine biosynthesis; glycine from L-serine: step 1/1.</text>
</comment>
<comment type="pathway">
    <text evidence="10">One-carbon metabolism; tetrahydrofolate interconversion.</text>
</comment>
<evidence type="ECO:0000256" key="1">
    <source>
        <dbReference type="ARBA" id="ARBA00001933"/>
    </source>
</evidence>
<dbReference type="Proteomes" id="UP000238672">
    <property type="component" value="Unassembled WGS sequence"/>
</dbReference>
<dbReference type="Gene3D" id="3.90.1150.10">
    <property type="entry name" value="Aspartate Aminotransferase, domain 1"/>
    <property type="match status" value="1"/>
</dbReference>
<keyword evidence="6 10" id="KW-0554">One-carbon metabolism</keyword>
<dbReference type="SUPFAM" id="SSF53383">
    <property type="entry name" value="PLP-dependent transferases"/>
    <property type="match status" value="1"/>
</dbReference>
<dbReference type="GO" id="GO:0008168">
    <property type="term" value="F:methyltransferase activity"/>
    <property type="evidence" value="ECO:0007669"/>
    <property type="project" value="UniProtKB-KW"/>
</dbReference>
<evidence type="ECO:0000256" key="3">
    <source>
        <dbReference type="ARBA" id="ARBA00006376"/>
    </source>
</evidence>
<gene>
    <name evidence="10 13" type="primary">glyA</name>
    <name evidence="13" type="ORF">C6B37_01875</name>
</gene>
<evidence type="ECO:0000256" key="11">
    <source>
        <dbReference type="PIRSR" id="PIRSR000412-50"/>
    </source>
</evidence>
<dbReference type="PANTHER" id="PTHR11680:SF35">
    <property type="entry name" value="SERINE HYDROXYMETHYLTRANSFERASE 1"/>
    <property type="match status" value="1"/>
</dbReference>
<evidence type="ECO:0000256" key="10">
    <source>
        <dbReference type="HAMAP-Rule" id="MF_00051"/>
    </source>
</evidence>
<name>A0A2S8NTU9_9MOLU</name>
<comment type="cofactor">
    <cofactor evidence="1 10 11">
        <name>pyridoxal 5'-phosphate</name>
        <dbReference type="ChEBI" id="CHEBI:597326"/>
    </cofactor>
</comment>
<dbReference type="InterPro" id="IPR049943">
    <property type="entry name" value="Ser_HO-MeTrfase-like"/>
</dbReference>
<keyword evidence="5 10" id="KW-0963">Cytoplasm</keyword>
<evidence type="ECO:0000313" key="13">
    <source>
        <dbReference type="EMBL" id="PQP79434.1"/>
    </source>
</evidence>
<keyword evidence="13" id="KW-0489">Methyltransferase</keyword>
<dbReference type="InterPro" id="IPR019798">
    <property type="entry name" value="Ser_HO-MeTrfase_PLP_BS"/>
</dbReference>
<keyword evidence="14" id="KW-1185">Reference proteome</keyword>
<dbReference type="InterPro" id="IPR039429">
    <property type="entry name" value="SHMT-like_dom"/>
</dbReference>
<dbReference type="AlphaFoldDB" id="A0A2S8NTU9"/>
<evidence type="ECO:0000256" key="6">
    <source>
        <dbReference type="ARBA" id="ARBA00022563"/>
    </source>
</evidence>
<feature type="site" description="Plays an important role in substrate specificity" evidence="10">
    <location>
        <position position="226"/>
    </location>
</feature>
<dbReference type="UniPathway" id="UPA00288">
    <property type="reaction ID" value="UER01023"/>
</dbReference>